<sequence length="220" mass="24883">MKKTFLLITLAIILSGSLLLMNIFMGNPISKMKAQRETIEYYENAYKEKFIVYNSEYNPLIPAYIFGLGPVNNKNIKFDTGLFCQGISDEYGGILAALKISEDIGSILQKEYGYLKYEISAEEDPLASYAGESPDYFQTNPKLRVLKNHYNVVISLPDGIISETELREIAPGIVKKIEMTLPYKTPNLRVYIKFKSQKLQGESDTKVGGAKFFELFPTTK</sequence>
<reference evidence="2" key="1">
    <citation type="submission" date="2019-08" db="EMBL/GenBank/DDBJ databases">
        <authorList>
            <person name="Kucharzyk K."/>
            <person name="Murdoch R.W."/>
            <person name="Higgins S."/>
            <person name="Loffler F."/>
        </authorList>
    </citation>
    <scope>NUCLEOTIDE SEQUENCE</scope>
</reference>
<protein>
    <recommendedName>
        <fullName evidence="1">YfjL-like N-terminal domain-containing protein</fullName>
    </recommendedName>
</protein>
<comment type="caution">
    <text evidence="2">The sequence shown here is derived from an EMBL/GenBank/DDBJ whole genome shotgun (WGS) entry which is preliminary data.</text>
</comment>
<evidence type="ECO:0000313" key="2">
    <source>
        <dbReference type="EMBL" id="MPN05146.1"/>
    </source>
</evidence>
<feature type="domain" description="YfjL-like N-terminal" evidence="1">
    <location>
        <begin position="1"/>
        <end position="70"/>
    </location>
</feature>
<dbReference type="Pfam" id="PF25425">
    <property type="entry name" value="YfjL_N"/>
    <property type="match status" value="1"/>
</dbReference>
<dbReference type="EMBL" id="VSSQ01051062">
    <property type="protein sequence ID" value="MPN05146.1"/>
    <property type="molecule type" value="Genomic_DNA"/>
</dbReference>
<name>A0A645EUN4_9ZZZZ</name>
<organism evidence="2">
    <name type="scientific">bioreactor metagenome</name>
    <dbReference type="NCBI Taxonomy" id="1076179"/>
    <lineage>
        <taxon>unclassified sequences</taxon>
        <taxon>metagenomes</taxon>
        <taxon>ecological metagenomes</taxon>
    </lineage>
</organism>
<gene>
    <name evidence="2" type="ORF">SDC9_152396</name>
</gene>
<accession>A0A645EUN4</accession>
<evidence type="ECO:0000259" key="1">
    <source>
        <dbReference type="Pfam" id="PF25425"/>
    </source>
</evidence>
<dbReference type="AlphaFoldDB" id="A0A645EUN4"/>
<dbReference type="InterPro" id="IPR057359">
    <property type="entry name" value="YfjL_N"/>
</dbReference>
<proteinExistence type="predicted"/>